<name>A0ABR2EBY5_9ROSI</name>
<evidence type="ECO:0000313" key="1">
    <source>
        <dbReference type="EMBL" id="KAK8557627.1"/>
    </source>
</evidence>
<proteinExistence type="predicted"/>
<keyword evidence="2" id="KW-1185">Reference proteome</keyword>
<accession>A0ABR2EBY5</accession>
<dbReference type="Proteomes" id="UP001472677">
    <property type="component" value="Unassembled WGS sequence"/>
</dbReference>
<comment type="caution">
    <text evidence="1">The sequence shown here is derived from an EMBL/GenBank/DDBJ whole genome shotgun (WGS) entry which is preliminary data.</text>
</comment>
<organism evidence="1 2">
    <name type="scientific">Hibiscus sabdariffa</name>
    <name type="common">roselle</name>
    <dbReference type="NCBI Taxonomy" id="183260"/>
    <lineage>
        <taxon>Eukaryota</taxon>
        <taxon>Viridiplantae</taxon>
        <taxon>Streptophyta</taxon>
        <taxon>Embryophyta</taxon>
        <taxon>Tracheophyta</taxon>
        <taxon>Spermatophyta</taxon>
        <taxon>Magnoliopsida</taxon>
        <taxon>eudicotyledons</taxon>
        <taxon>Gunneridae</taxon>
        <taxon>Pentapetalae</taxon>
        <taxon>rosids</taxon>
        <taxon>malvids</taxon>
        <taxon>Malvales</taxon>
        <taxon>Malvaceae</taxon>
        <taxon>Malvoideae</taxon>
        <taxon>Hibiscus</taxon>
    </lineage>
</organism>
<evidence type="ECO:0000313" key="2">
    <source>
        <dbReference type="Proteomes" id="UP001472677"/>
    </source>
</evidence>
<reference evidence="1 2" key="1">
    <citation type="journal article" date="2024" name="G3 (Bethesda)">
        <title>Genome assembly of Hibiscus sabdariffa L. provides insights into metabolisms of medicinal natural products.</title>
        <authorList>
            <person name="Kim T."/>
        </authorList>
    </citation>
    <scope>NUCLEOTIDE SEQUENCE [LARGE SCALE GENOMIC DNA]</scope>
    <source>
        <strain evidence="1">TK-2024</strain>
        <tissue evidence="1">Old leaves</tissue>
    </source>
</reference>
<sequence>MDVQLQRLSRLGRDQELREGGETCRLFFHWRKASACVLAEHVVFNGNKESKTAWNRRTRQGVGTGDMFPSLGLVLYDFK</sequence>
<gene>
    <name evidence="1" type="ORF">V6N12_009856</name>
</gene>
<protein>
    <submittedName>
        <fullName evidence="1">Uncharacterized protein</fullName>
    </submittedName>
</protein>
<dbReference type="EMBL" id="JBBPBM010000016">
    <property type="protein sequence ID" value="KAK8557627.1"/>
    <property type="molecule type" value="Genomic_DNA"/>
</dbReference>